<evidence type="ECO:0000313" key="3">
    <source>
        <dbReference type="Proteomes" id="UP000265703"/>
    </source>
</evidence>
<organism evidence="2 3">
    <name type="scientific">Glomus cerebriforme</name>
    <dbReference type="NCBI Taxonomy" id="658196"/>
    <lineage>
        <taxon>Eukaryota</taxon>
        <taxon>Fungi</taxon>
        <taxon>Fungi incertae sedis</taxon>
        <taxon>Mucoromycota</taxon>
        <taxon>Glomeromycotina</taxon>
        <taxon>Glomeromycetes</taxon>
        <taxon>Glomerales</taxon>
        <taxon>Glomeraceae</taxon>
        <taxon>Glomus</taxon>
    </lineage>
</organism>
<keyword evidence="3" id="KW-1185">Reference proteome</keyword>
<gene>
    <name evidence="2" type="ORF">C1645_850292</name>
</gene>
<dbReference type="AlphaFoldDB" id="A0A397SUQ7"/>
<name>A0A397SUQ7_9GLOM</name>
<comment type="caution">
    <text evidence="2">The sequence shown here is derived from an EMBL/GenBank/DDBJ whole genome shotgun (WGS) entry which is preliminary data.</text>
</comment>
<reference evidence="2 3" key="1">
    <citation type="submission" date="2018-06" db="EMBL/GenBank/DDBJ databases">
        <title>Comparative genomics reveals the genomic features of Rhizophagus irregularis, R. cerebriforme, R. diaphanum and Gigaspora rosea, and their symbiotic lifestyle signature.</title>
        <authorList>
            <person name="Morin E."/>
            <person name="San Clemente H."/>
            <person name="Chen E.C.H."/>
            <person name="De La Providencia I."/>
            <person name="Hainaut M."/>
            <person name="Kuo A."/>
            <person name="Kohler A."/>
            <person name="Murat C."/>
            <person name="Tang N."/>
            <person name="Roy S."/>
            <person name="Loubradou J."/>
            <person name="Henrissat B."/>
            <person name="Grigoriev I.V."/>
            <person name="Corradi N."/>
            <person name="Roux C."/>
            <person name="Martin F.M."/>
        </authorList>
    </citation>
    <scope>NUCLEOTIDE SEQUENCE [LARGE SCALE GENOMIC DNA]</scope>
    <source>
        <strain evidence="2 3">DAOM 227022</strain>
    </source>
</reference>
<evidence type="ECO:0000313" key="2">
    <source>
        <dbReference type="EMBL" id="RIA89890.1"/>
    </source>
</evidence>
<evidence type="ECO:0000256" key="1">
    <source>
        <dbReference type="SAM" id="Coils"/>
    </source>
</evidence>
<dbReference type="EMBL" id="QKYT01000201">
    <property type="protein sequence ID" value="RIA89890.1"/>
    <property type="molecule type" value="Genomic_DNA"/>
</dbReference>
<protein>
    <submittedName>
        <fullName evidence="2">Uncharacterized protein</fullName>
    </submittedName>
</protein>
<proteinExistence type="predicted"/>
<sequence length="180" mass="21534">MSTVTDFKQRYAELKERVKVLRSLERKFANSYEIMEETLEITTSYIEQLKYNIEVLGRKVDHLEHLMNGVKFLSTYRDWVNIFIQEITERLDRNWELITNSLDRRNKEIPLTTRQINCIKELENLLESIRMTTCDIELLRNVKDQSNIQFHSDKNLKLDQAAGSLRKEQLIPLQKDRDKD</sequence>
<dbReference type="Proteomes" id="UP000265703">
    <property type="component" value="Unassembled WGS sequence"/>
</dbReference>
<keyword evidence="1" id="KW-0175">Coiled coil</keyword>
<dbReference type="OrthoDB" id="2474152at2759"/>
<feature type="coiled-coil region" evidence="1">
    <location>
        <begin position="4"/>
        <end position="66"/>
    </location>
</feature>
<accession>A0A397SUQ7</accession>